<dbReference type="EMBL" id="JACHGH010000014">
    <property type="protein sequence ID" value="MBB6454980.1"/>
    <property type="molecule type" value="Genomic_DNA"/>
</dbReference>
<dbReference type="Proteomes" id="UP000581688">
    <property type="component" value="Unassembled WGS sequence"/>
</dbReference>
<evidence type="ECO:0000313" key="2">
    <source>
        <dbReference type="Proteomes" id="UP000581688"/>
    </source>
</evidence>
<dbReference type="AlphaFoldDB" id="A0A841Q9A0"/>
<sequence>MGKKGKVISFFAVGLSSLALWKKFGNNKKEYKEDVKSTFEKAGKPELSHQENADMVAEGSQFGVQYYNKKKSHQVG</sequence>
<proteinExistence type="predicted"/>
<protein>
    <submittedName>
        <fullName evidence="1">Uncharacterized protein</fullName>
    </submittedName>
</protein>
<name>A0A841Q9A0_9BACI</name>
<evidence type="ECO:0000313" key="1">
    <source>
        <dbReference type="EMBL" id="MBB6454980.1"/>
    </source>
</evidence>
<keyword evidence="2" id="KW-1185">Reference proteome</keyword>
<accession>A0A841Q9A0</accession>
<gene>
    <name evidence="1" type="ORF">HNQ94_003474</name>
</gene>
<dbReference type="RefSeq" id="WP_174497456.1">
    <property type="nucleotide sequence ID" value="NZ_CADDWK010000015.1"/>
</dbReference>
<reference evidence="1 2" key="1">
    <citation type="submission" date="2020-08" db="EMBL/GenBank/DDBJ databases">
        <title>Genomic Encyclopedia of Type Strains, Phase IV (KMG-IV): sequencing the most valuable type-strain genomes for metagenomic binning, comparative biology and taxonomic classification.</title>
        <authorList>
            <person name="Goeker M."/>
        </authorList>
    </citation>
    <scope>NUCLEOTIDE SEQUENCE [LARGE SCALE GENOMIC DNA]</scope>
    <source>
        <strain evidence="1 2">DSM 19612</strain>
    </source>
</reference>
<comment type="caution">
    <text evidence="1">The sequence shown here is derived from an EMBL/GenBank/DDBJ whole genome shotgun (WGS) entry which is preliminary data.</text>
</comment>
<organism evidence="1 2">
    <name type="scientific">Salirhabdus euzebyi</name>
    <dbReference type="NCBI Taxonomy" id="394506"/>
    <lineage>
        <taxon>Bacteria</taxon>
        <taxon>Bacillati</taxon>
        <taxon>Bacillota</taxon>
        <taxon>Bacilli</taxon>
        <taxon>Bacillales</taxon>
        <taxon>Bacillaceae</taxon>
        <taxon>Salirhabdus</taxon>
    </lineage>
</organism>